<organism evidence="1 2">
    <name type="scientific">Streptomyces zingiberis</name>
    <dbReference type="NCBI Taxonomy" id="2053010"/>
    <lineage>
        <taxon>Bacteria</taxon>
        <taxon>Bacillati</taxon>
        <taxon>Actinomycetota</taxon>
        <taxon>Actinomycetes</taxon>
        <taxon>Kitasatosporales</taxon>
        <taxon>Streptomycetaceae</taxon>
        <taxon>Streptomyces</taxon>
    </lineage>
</organism>
<sequence>MPVGVAWDLVVLPVREGWRAVQILQDLGEAGPVLLTPQGVSVLVPPGSARGWHLPGARILRRPGTVEAPPPRVTAPHTLCRRSWIVPPDGGGTLSDADALWGAYAAALTADGRVGR</sequence>
<keyword evidence="2" id="KW-1185">Reference proteome</keyword>
<name>A0ABX1BUG7_9ACTN</name>
<accession>A0ABX1BUG7</accession>
<dbReference type="Proteomes" id="UP000695264">
    <property type="component" value="Unassembled WGS sequence"/>
</dbReference>
<comment type="caution">
    <text evidence="1">The sequence shown here is derived from an EMBL/GenBank/DDBJ whole genome shotgun (WGS) entry which is preliminary data.</text>
</comment>
<dbReference type="EMBL" id="JAATEN010000003">
    <property type="protein sequence ID" value="NJP99867.1"/>
    <property type="molecule type" value="Genomic_DNA"/>
</dbReference>
<evidence type="ECO:0000313" key="2">
    <source>
        <dbReference type="Proteomes" id="UP000695264"/>
    </source>
</evidence>
<proteinExistence type="predicted"/>
<protein>
    <recommendedName>
        <fullName evidence="3">DNA primase/polymerase bifunctional N-terminal domain-containing protein</fullName>
    </recommendedName>
</protein>
<evidence type="ECO:0000313" key="1">
    <source>
        <dbReference type="EMBL" id="NJP99867.1"/>
    </source>
</evidence>
<evidence type="ECO:0008006" key="3">
    <source>
        <dbReference type="Google" id="ProtNLM"/>
    </source>
</evidence>
<gene>
    <name evidence="1" type="ORF">HCK00_04760</name>
</gene>
<reference evidence="1 2" key="1">
    <citation type="submission" date="2020-03" db="EMBL/GenBank/DDBJ databases">
        <title>WGS of actinomycetes isolated from Thailand.</title>
        <authorList>
            <person name="Thawai C."/>
        </authorList>
    </citation>
    <scope>NUCLEOTIDE SEQUENCE [LARGE SCALE GENOMIC DNA]</scope>
    <source>
        <strain evidence="1 2">PLAI 1-29</strain>
    </source>
</reference>